<organism evidence="2 3">
    <name type="scientific">Chitinibacter bivalviorum</name>
    <dbReference type="NCBI Taxonomy" id="2739434"/>
    <lineage>
        <taxon>Bacteria</taxon>
        <taxon>Pseudomonadati</taxon>
        <taxon>Pseudomonadota</taxon>
        <taxon>Betaproteobacteria</taxon>
        <taxon>Neisseriales</taxon>
        <taxon>Chitinibacteraceae</taxon>
        <taxon>Chitinibacter</taxon>
    </lineage>
</organism>
<dbReference type="EMBL" id="CP058627">
    <property type="protein sequence ID" value="QLG87971.1"/>
    <property type="molecule type" value="Genomic_DNA"/>
</dbReference>
<keyword evidence="3" id="KW-1185">Reference proteome</keyword>
<accession>A0A7H9BJ04</accession>
<keyword evidence="1" id="KW-0732">Signal</keyword>
<dbReference type="Proteomes" id="UP000509597">
    <property type="component" value="Chromosome"/>
</dbReference>
<gene>
    <name evidence="2" type="ORF">HQ393_06670</name>
</gene>
<dbReference type="Pfam" id="PF04402">
    <property type="entry name" value="SIMPL"/>
    <property type="match status" value="1"/>
</dbReference>
<proteinExistence type="predicted"/>
<dbReference type="KEGG" id="chiz:HQ393_06670"/>
<protein>
    <submittedName>
        <fullName evidence="2">SIMPL domain-containing protein</fullName>
    </submittedName>
</protein>
<dbReference type="AlphaFoldDB" id="A0A7H9BJ04"/>
<feature type="signal peptide" evidence="1">
    <location>
        <begin position="1"/>
        <end position="19"/>
    </location>
</feature>
<evidence type="ECO:0000313" key="3">
    <source>
        <dbReference type="Proteomes" id="UP000509597"/>
    </source>
</evidence>
<evidence type="ECO:0000256" key="1">
    <source>
        <dbReference type="SAM" id="SignalP"/>
    </source>
</evidence>
<evidence type="ECO:0000313" key="2">
    <source>
        <dbReference type="EMBL" id="QLG87971.1"/>
    </source>
</evidence>
<dbReference type="GO" id="GO:0006974">
    <property type="term" value="P:DNA damage response"/>
    <property type="evidence" value="ECO:0007669"/>
    <property type="project" value="TreeGrafter"/>
</dbReference>
<dbReference type="PANTHER" id="PTHR34387">
    <property type="entry name" value="SLR1258 PROTEIN"/>
    <property type="match status" value="1"/>
</dbReference>
<sequence>MKKKAMIAALLALPCLAWADNTPQYNVVNLEASVSRQIDNDMAQATLFVELSDTDSSKLAEKINQTIAAAQKTLKQYPSVQSAGTSYSSYPVYGNKNNQQQGWRSRGELRVSSKDFAALSQLIGQLQKSQTNGIALQLADIRYEVSEQSRKQAEEVLIEEGIKAFRSRAALVQRSMGGASWKTMQMNVQTQAQYPGPRPMMYKTAMVAAEAVPAPAPIDAGESRLIVNVNGSIQVAE</sequence>
<dbReference type="InterPro" id="IPR007497">
    <property type="entry name" value="SIMPL/DUF541"/>
</dbReference>
<dbReference type="PANTHER" id="PTHR34387:SF1">
    <property type="entry name" value="PERIPLASMIC IMMUNOGENIC PROTEIN"/>
    <property type="match status" value="1"/>
</dbReference>
<dbReference type="InterPro" id="IPR052022">
    <property type="entry name" value="26kDa_periplasmic_antigen"/>
</dbReference>
<reference evidence="2 3" key="1">
    <citation type="submission" date="2020-07" db="EMBL/GenBank/DDBJ databases">
        <title>Complete genome sequence of Chitinibacter sp. 2T18.</title>
        <authorList>
            <person name="Bae J.-W."/>
            <person name="Choi J.-W."/>
        </authorList>
    </citation>
    <scope>NUCLEOTIDE SEQUENCE [LARGE SCALE GENOMIC DNA]</scope>
    <source>
        <strain evidence="2 3">2T18</strain>
    </source>
</reference>
<dbReference type="Gene3D" id="3.30.110.170">
    <property type="entry name" value="Protein of unknown function (DUF541), domain 1"/>
    <property type="match status" value="1"/>
</dbReference>
<feature type="chain" id="PRO_5028863913" evidence="1">
    <location>
        <begin position="20"/>
        <end position="237"/>
    </location>
</feature>
<dbReference type="Gene3D" id="3.30.70.2970">
    <property type="entry name" value="Protein of unknown function (DUF541), domain 2"/>
    <property type="match status" value="1"/>
</dbReference>
<dbReference type="RefSeq" id="WP_179358051.1">
    <property type="nucleotide sequence ID" value="NZ_CP058627.1"/>
</dbReference>
<name>A0A7H9BJ04_9NEIS</name>